<dbReference type="HOGENOM" id="CLU_3021925_0_0_5"/>
<dbReference type="AlphaFoldDB" id="G7Z4E0"/>
<dbReference type="Proteomes" id="UP000005667">
    <property type="component" value="Chromosome"/>
</dbReference>
<organism evidence="2 3">
    <name type="scientific">Azospirillum lipoferum (strain 4B)</name>
    <dbReference type="NCBI Taxonomy" id="862719"/>
    <lineage>
        <taxon>Bacteria</taxon>
        <taxon>Pseudomonadati</taxon>
        <taxon>Pseudomonadota</taxon>
        <taxon>Alphaproteobacteria</taxon>
        <taxon>Rhodospirillales</taxon>
        <taxon>Azospirillaceae</taxon>
        <taxon>Azospirillum</taxon>
    </lineage>
</organism>
<accession>G7Z4E0</accession>
<keyword evidence="3" id="KW-1185">Reference proteome</keyword>
<evidence type="ECO:0000256" key="1">
    <source>
        <dbReference type="SAM" id="MobiDB-lite"/>
    </source>
</evidence>
<dbReference type="STRING" id="862719.AZOLI_3132"/>
<reference evidence="3" key="1">
    <citation type="journal article" date="2011" name="PLoS Genet.">
        <title>Azospirillum genomes reveal transition of bacteria from aquatic to terrestrial environments.</title>
        <authorList>
            <person name="Wisniewski-Dye F."/>
            <person name="Borziak K."/>
            <person name="Khalsa-Moyers G."/>
            <person name="Alexandre G."/>
            <person name="Sukharnikov L.O."/>
            <person name="Wuichet K."/>
            <person name="Hurst G.B."/>
            <person name="McDonald W.H."/>
            <person name="Robertson J.S."/>
            <person name="Barbe V."/>
            <person name="Calteau A."/>
            <person name="Rouy Z."/>
            <person name="Mangenot S."/>
            <person name="Prigent-Combaret C."/>
            <person name="Normand P."/>
            <person name="Boyer M."/>
            <person name="Siguier P."/>
            <person name="Dessaux Y."/>
            <person name="Elmerich C."/>
            <person name="Condemine G."/>
            <person name="Krishnen G."/>
            <person name="Kennedy I."/>
            <person name="Paterson A.H."/>
            <person name="Gonzalez V."/>
            <person name="Mavingui P."/>
            <person name="Zhulin I.B."/>
        </authorList>
    </citation>
    <scope>NUCLEOTIDE SEQUENCE [LARGE SCALE GENOMIC DNA]</scope>
    <source>
        <strain evidence="3">4B</strain>
    </source>
</reference>
<feature type="region of interest" description="Disordered" evidence="1">
    <location>
        <begin position="1"/>
        <end position="25"/>
    </location>
</feature>
<dbReference type="EMBL" id="FQ311868">
    <property type="protein sequence ID" value="CBS88297.1"/>
    <property type="molecule type" value="Genomic_DNA"/>
</dbReference>
<evidence type="ECO:0000313" key="3">
    <source>
        <dbReference type="Proteomes" id="UP000005667"/>
    </source>
</evidence>
<gene>
    <name evidence="2" type="ordered locus">AZOLI_3132</name>
</gene>
<sequence>MSHAKKKATARGFSRWPRARPGPAGRCSVELRPFIAAVALGGTPMRATCVAGCLR</sequence>
<dbReference type="KEGG" id="ali:AZOLI_3132"/>
<proteinExistence type="predicted"/>
<protein>
    <submittedName>
        <fullName evidence="2">Uncharacterized protein</fullName>
    </submittedName>
</protein>
<evidence type="ECO:0000313" key="2">
    <source>
        <dbReference type="EMBL" id="CBS88297.1"/>
    </source>
</evidence>
<name>G7Z4E0_AZOL4</name>